<organism evidence="1">
    <name type="scientific">Anguilla anguilla</name>
    <name type="common">European freshwater eel</name>
    <name type="synonym">Muraena anguilla</name>
    <dbReference type="NCBI Taxonomy" id="7936"/>
    <lineage>
        <taxon>Eukaryota</taxon>
        <taxon>Metazoa</taxon>
        <taxon>Chordata</taxon>
        <taxon>Craniata</taxon>
        <taxon>Vertebrata</taxon>
        <taxon>Euteleostomi</taxon>
        <taxon>Actinopterygii</taxon>
        <taxon>Neopterygii</taxon>
        <taxon>Teleostei</taxon>
        <taxon>Anguilliformes</taxon>
        <taxon>Anguillidae</taxon>
        <taxon>Anguilla</taxon>
    </lineage>
</organism>
<reference evidence="1" key="1">
    <citation type="submission" date="2014-11" db="EMBL/GenBank/DDBJ databases">
        <authorList>
            <person name="Amaro Gonzalez C."/>
        </authorList>
    </citation>
    <scope>NUCLEOTIDE SEQUENCE</scope>
</reference>
<reference evidence="1" key="2">
    <citation type="journal article" date="2015" name="Fish Shellfish Immunol.">
        <title>Early steps in the European eel (Anguilla anguilla)-Vibrio vulnificus interaction in the gills: Role of the RtxA13 toxin.</title>
        <authorList>
            <person name="Callol A."/>
            <person name="Pajuelo D."/>
            <person name="Ebbesson L."/>
            <person name="Teles M."/>
            <person name="MacKenzie S."/>
            <person name="Amaro C."/>
        </authorList>
    </citation>
    <scope>NUCLEOTIDE SEQUENCE</scope>
</reference>
<sequence length="25" mass="2976">MVIYPRLAFDRLWSSCGRGMTLWIC</sequence>
<evidence type="ECO:0000313" key="1">
    <source>
        <dbReference type="EMBL" id="JAH74215.1"/>
    </source>
</evidence>
<accession>A0A0E9V9Q4</accession>
<dbReference type="AlphaFoldDB" id="A0A0E9V9Q4"/>
<protein>
    <submittedName>
        <fullName evidence="1">Uncharacterized protein</fullName>
    </submittedName>
</protein>
<dbReference type="EMBL" id="GBXM01034362">
    <property type="protein sequence ID" value="JAH74215.1"/>
    <property type="molecule type" value="Transcribed_RNA"/>
</dbReference>
<name>A0A0E9V9Q4_ANGAN</name>
<proteinExistence type="predicted"/>